<evidence type="ECO:0000313" key="1">
    <source>
        <dbReference type="EMBL" id="PAX54171.1"/>
    </source>
</evidence>
<sequence length="262" mass="30215">MKIVCEDSLVPFEHYFLRRADVADQLTHSGTVTDSLILATTALDALAKIWLHDFPETEKELSRHYRGGISESIRLSQLLKQFAQEDPGASKVAVVCFAEDWKLFRPEDSALAHQLLDKRLSNHPNELLRVDELPKSYLDLPLDDLERECPQIAQNPKLHRIAEEYEYGAMLYKFYRCPLVHSSKSSDRTHGFTCGEEIMYYWSYVDKERTTISFGPNLITRWLRIVATNYVQLCREQGVIPAENLDAGLSPENNLRKLWSKL</sequence>
<dbReference type="EMBL" id="NTFS01000119">
    <property type="protein sequence ID" value="PAX54171.1"/>
    <property type="molecule type" value="Genomic_DNA"/>
</dbReference>
<comment type="caution">
    <text evidence="1">The sequence shown here is derived from an EMBL/GenBank/DDBJ whole genome shotgun (WGS) entry which is preliminary data.</text>
</comment>
<evidence type="ECO:0000313" key="2">
    <source>
        <dbReference type="Proteomes" id="UP000218238"/>
    </source>
</evidence>
<dbReference type="AlphaFoldDB" id="A0A2A2TJ35"/>
<name>A0A2A2TJ35_9CYAN</name>
<reference evidence="1 2" key="1">
    <citation type="submission" date="2017-08" db="EMBL/GenBank/DDBJ databases">
        <title>Draft genome sequence of filamentous cyanobacterium Calothrix elsteri CCALA 953.</title>
        <authorList>
            <person name="Gagunashvili A.N."/>
            <person name="Elster J."/>
            <person name="Andresson O.S."/>
        </authorList>
    </citation>
    <scope>NUCLEOTIDE SEQUENCE [LARGE SCALE GENOMIC DNA]</scope>
    <source>
        <strain evidence="1 2">CCALA 953</strain>
    </source>
</reference>
<dbReference type="OrthoDB" id="581530at2"/>
<organism evidence="1 2">
    <name type="scientific">Brunnivagina elsteri CCALA 953</name>
    <dbReference type="NCBI Taxonomy" id="987040"/>
    <lineage>
        <taxon>Bacteria</taxon>
        <taxon>Bacillati</taxon>
        <taxon>Cyanobacteriota</taxon>
        <taxon>Cyanophyceae</taxon>
        <taxon>Nostocales</taxon>
        <taxon>Calotrichaceae</taxon>
        <taxon>Brunnivagina</taxon>
    </lineage>
</organism>
<proteinExistence type="predicted"/>
<accession>A0A2A2TJ35</accession>
<protein>
    <submittedName>
        <fullName evidence="1">Uncharacterized protein</fullName>
    </submittedName>
</protein>
<dbReference type="Proteomes" id="UP000218238">
    <property type="component" value="Unassembled WGS sequence"/>
</dbReference>
<dbReference type="RefSeq" id="WP_095722031.1">
    <property type="nucleotide sequence ID" value="NZ_NTFS01000119.1"/>
</dbReference>
<keyword evidence="2" id="KW-1185">Reference proteome</keyword>
<gene>
    <name evidence="1" type="ORF">CK510_12575</name>
</gene>